<evidence type="ECO:0000313" key="3">
    <source>
        <dbReference type="Proteomes" id="UP001595821"/>
    </source>
</evidence>
<reference evidence="2 3" key="1">
    <citation type="journal article" date="2014" name="Int. J. Syst. Evol. Microbiol.">
        <title>Complete genome sequence of Corynebacterium casei LMG S-19264T (=DSM 44701T), isolated from a smear-ripened cheese.</title>
        <authorList>
            <consortium name="US DOE Joint Genome Institute (JGI-PGF)"/>
            <person name="Walter F."/>
            <person name="Albersmeier A."/>
            <person name="Kalinowski J."/>
            <person name="Ruckert C."/>
        </authorList>
    </citation>
    <scope>NUCLEOTIDE SEQUENCE [LARGE SCALE GENOMIC DNA]</scope>
    <source>
        <strain evidence="2 3">IBRC-M 10912</strain>
    </source>
</reference>
<evidence type="ECO:0000313" key="2">
    <source>
        <dbReference type="EMBL" id="MFC4246466.1"/>
    </source>
</evidence>
<dbReference type="Proteomes" id="UP001595821">
    <property type="component" value="Unassembled WGS sequence"/>
</dbReference>
<evidence type="ECO:0000256" key="1">
    <source>
        <dbReference type="SAM" id="MobiDB-lite"/>
    </source>
</evidence>
<dbReference type="EMBL" id="JBHSDJ010000013">
    <property type="protein sequence ID" value="MFC4246466.1"/>
    <property type="molecule type" value="Genomic_DNA"/>
</dbReference>
<gene>
    <name evidence="2" type="ORF">ACFOZ7_05575</name>
</gene>
<name>A0ABD5NXD3_9EURY</name>
<organism evidence="2 3">
    <name type="scientific">Natribaculum luteum</name>
    <dbReference type="NCBI Taxonomy" id="1586232"/>
    <lineage>
        <taxon>Archaea</taxon>
        <taxon>Methanobacteriati</taxon>
        <taxon>Methanobacteriota</taxon>
        <taxon>Stenosarchaea group</taxon>
        <taxon>Halobacteria</taxon>
        <taxon>Halobacteriales</taxon>
        <taxon>Natrialbaceae</taxon>
        <taxon>Natribaculum</taxon>
    </lineage>
</organism>
<evidence type="ECO:0008006" key="4">
    <source>
        <dbReference type="Google" id="ProtNLM"/>
    </source>
</evidence>
<dbReference type="AlphaFoldDB" id="A0ABD5NXD3"/>
<dbReference type="GeneID" id="71854754"/>
<protein>
    <recommendedName>
        <fullName evidence="4">Flagellin</fullName>
    </recommendedName>
</protein>
<accession>A0ABD5NXD3</accession>
<sequence length="242" mass="25115">MAPRKQSEQFSKGSPIPYLANFPGANPAENTIEVTIEGTKDLIEVAPTNDITIGEILEQVEVTVPGTVTVDAVQDPLDVSATTVSVQEDTPLDVSASTVSVQEDTPLDVSAATVPVEHQGVIDVSSRDSRNLGDVDVTELPDSDRGDWNSASLSADGSLSIQLGAIGADRLRGRVVSSGSYDVEVAWLAEDGTELFTEQIDSGVAGGTETTIDLLAIGAEATVRVIDASSAAQTVDGVLHLA</sequence>
<comment type="caution">
    <text evidence="2">The sequence shown here is derived from an EMBL/GenBank/DDBJ whole genome shotgun (WGS) entry which is preliminary data.</text>
</comment>
<proteinExistence type="predicted"/>
<dbReference type="RefSeq" id="WP_246966992.1">
    <property type="nucleotide sequence ID" value="NZ_CP095397.1"/>
</dbReference>
<feature type="region of interest" description="Disordered" evidence="1">
    <location>
        <begin position="1"/>
        <end position="24"/>
    </location>
</feature>